<comment type="caution">
    <text evidence="1">The sequence shown here is derived from an EMBL/GenBank/DDBJ whole genome shotgun (WGS) entry which is preliminary data.</text>
</comment>
<dbReference type="RefSeq" id="WP_063898823.1">
    <property type="nucleotide sequence ID" value="NZ_LIRB01000133.1"/>
</dbReference>
<sequence length="95" mass="11010">MKIILEDLYYGRLHPNELIKSNDPKFQRIDQEVNDSMNILRENLSEDDFEQIEKLFDLLSESNSLHSAAAFIHGFRTGASMMIEIFSDEKSGIMK</sequence>
<dbReference type="PATRIC" id="fig|483937.3.peg.1483"/>
<keyword evidence="2" id="KW-1185">Reference proteome</keyword>
<dbReference type="EMBL" id="LIRB01000133">
    <property type="protein sequence ID" value="KWX75942.1"/>
    <property type="molecule type" value="Genomic_DNA"/>
</dbReference>
<dbReference type="Pfam" id="PF20648">
    <property type="entry name" value="DUF6809"/>
    <property type="match status" value="1"/>
</dbReference>
<dbReference type="Proteomes" id="UP000070475">
    <property type="component" value="Unassembled WGS sequence"/>
</dbReference>
<dbReference type="InterPro" id="IPR049215">
    <property type="entry name" value="DUF6809"/>
</dbReference>
<proteinExistence type="predicted"/>
<evidence type="ECO:0000313" key="1">
    <source>
        <dbReference type="EMBL" id="KWX75942.1"/>
    </source>
</evidence>
<name>A0A132TXC5_9BACL</name>
<protein>
    <submittedName>
        <fullName evidence="1">Uncharacterized protein</fullName>
    </submittedName>
</protein>
<dbReference type="AlphaFoldDB" id="A0A132TXC5"/>
<evidence type="ECO:0000313" key="2">
    <source>
        <dbReference type="Proteomes" id="UP000070475"/>
    </source>
</evidence>
<organism evidence="1 2">
    <name type="scientific">Paenibacillus riograndensis</name>
    <dbReference type="NCBI Taxonomy" id="483937"/>
    <lineage>
        <taxon>Bacteria</taxon>
        <taxon>Bacillati</taxon>
        <taxon>Bacillota</taxon>
        <taxon>Bacilli</taxon>
        <taxon>Bacillales</taxon>
        <taxon>Paenibacillaceae</taxon>
        <taxon>Paenibacillus</taxon>
        <taxon>Paenibacillus sonchi group</taxon>
    </lineage>
</organism>
<gene>
    <name evidence="1" type="ORF">AMQ84_16470</name>
</gene>
<accession>A0A132TXC5</accession>
<reference evidence="1 2" key="1">
    <citation type="submission" date="2015-08" db="EMBL/GenBank/DDBJ databases">
        <title>Genomes of Paenibacillus riograndensis.</title>
        <authorList>
            <person name="Sant'Anna F.H."/>
            <person name="Souza R."/>
            <person name="Ambrosini A."/>
            <person name="Bach E."/>
            <person name="Fernandes G."/>
            <person name="Balsanelli E."/>
            <person name="Baura V.A."/>
            <person name="Pedrosa F.O."/>
            <person name="Souza E.M."/>
            <person name="Passaglia L."/>
        </authorList>
    </citation>
    <scope>NUCLEOTIDE SEQUENCE [LARGE SCALE GENOMIC DNA]</scope>
    <source>
        <strain evidence="1 2">CAS34</strain>
    </source>
</reference>